<evidence type="ECO:0000313" key="2">
    <source>
        <dbReference type="EMBL" id="TEY36910.1"/>
    </source>
</evidence>
<dbReference type="Proteomes" id="UP000297299">
    <property type="component" value="Unassembled WGS sequence"/>
</dbReference>
<feature type="domain" description="Heterokaryon incompatibility" evidence="1">
    <location>
        <begin position="104"/>
        <end position="265"/>
    </location>
</feature>
<proteinExistence type="predicted"/>
<dbReference type="PANTHER" id="PTHR24148">
    <property type="entry name" value="ANKYRIN REPEAT DOMAIN-CONTAINING PROTEIN 39 HOMOLOG-RELATED"/>
    <property type="match status" value="1"/>
</dbReference>
<keyword evidence="3" id="KW-1185">Reference proteome</keyword>
<organism evidence="2 3">
    <name type="scientific">Botryotinia calthae</name>
    <dbReference type="NCBI Taxonomy" id="38488"/>
    <lineage>
        <taxon>Eukaryota</taxon>
        <taxon>Fungi</taxon>
        <taxon>Dikarya</taxon>
        <taxon>Ascomycota</taxon>
        <taxon>Pezizomycotina</taxon>
        <taxon>Leotiomycetes</taxon>
        <taxon>Helotiales</taxon>
        <taxon>Sclerotiniaceae</taxon>
        <taxon>Botryotinia</taxon>
    </lineage>
</organism>
<dbReference type="STRING" id="38488.A0A4Y8CN49"/>
<dbReference type="OrthoDB" id="2157530at2759"/>
<evidence type="ECO:0000259" key="1">
    <source>
        <dbReference type="Pfam" id="PF06985"/>
    </source>
</evidence>
<dbReference type="InterPro" id="IPR052895">
    <property type="entry name" value="HetReg/Transcr_Mod"/>
</dbReference>
<dbReference type="Pfam" id="PF06985">
    <property type="entry name" value="HET"/>
    <property type="match status" value="1"/>
</dbReference>
<dbReference type="InterPro" id="IPR010730">
    <property type="entry name" value="HET"/>
</dbReference>
<dbReference type="Pfam" id="PF26639">
    <property type="entry name" value="Het-6_barrel"/>
    <property type="match status" value="1"/>
</dbReference>
<gene>
    <name evidence="2" type="ORF">BOTCAL_0536g00030</name>
</gene>
<accession>A0A4Y8CN49</accession>
<reference evidence="2 3" key="1">
    <citation type="submission" date="2017-11" db="EMBL/GenBank/DDBJ databases">
        <title>Comparative genomics of Botrytis spp.</title>
        <authorList>
            <person name="Valero-Jimenez C.A."/>
            <person name="Tapia P."/>
            <person name="Veloso J."/>
            <person name="Silva-Moreno E."/>
            <person name="Staats M."/>
            <person name="Valdes J.H."/>
            <person name="Van Kan J.A.L."/>
        </authorList>
    </citation>
    <scope>NUCLEOTIDE SEQUENCE [LARGE SCALE GENOMIC DNA]</scope>
    <source>
        <strain evidence="2 3">MUCL2830</strain>
    </source>
</reference>
<dbReference type="PANTHER" id="PTHR24148:SF64">
    <property type="entry name" value="HETEROKARYON INCOMPATIBILITY DOMAIN-CONTAINING PROTEIN"/>
    <property type="match status" value="1"/>
</dbReference>
<comment type="caution">
    <text evidence="2">The sequence shown here is derived from an EMBL/GenBank/DDBJ whole genome shotgun (WGS) entry which is preliminary data.</text>
</comment>
<dbReference type="AlphaFoldDB" id="A0A4Y8CN49"/>
<sequence length="691" mass="79088">MPQHVACDKRLVCSHSDQDMRLFSVVNTFQAARSHLSRGHSTMEEKITKQMPEVGSSAKFKYSDCPIKSRTEIRILNLLPPTEANPDALHCTLSVAKLEENPLYEAISYVWGPPIFPERLYLPSGYLGITTNLAAALRRFRYPDRQRQLWADAVCINQQDDNEKGHQVRLMSQLYRNTQRALAWLGEEHSKADALFGTLERMAADHQLFEINRDDSLFEIFQKLSIFAPEDEADSEIPFLVYLISSSIITLLQLPWFGRLWIIQEAVLPSKVQVFWGCGTLDLDTLILSMKVYLTLARKSSTFEFSEVWVPLILLSDLRENFHEILSGNGGNKTRLVEDNLFDIVANFSRSKSCYNDMDRIFGLLGLRSIEDTAFEISYEGTVESVYFNFALKALESVDPGIIFGKAFGLHNRTDHLHQNISNRLPSWVPDWRCAEPESMERFNIERFQSATSLPKSFSYDKENLPFIGIRGVRVGTIVNDLSTIFPNRDDLHSLREIWKSHPAELINLRDFLFKHLPTDTSLATEDVTKTFVGTILSDMAFLRSLQRDTREVIVLEGLYAWWLCFENAHAKNTDSSNLSVDLETLMAPRKDEWRGGNFIITRSGSMGVGPLPTRIGDVVAIFDGFDKPLVLRPVFPDQPSRPPVYSPYKEQVFVPDEQWELVGECYLHGFMDNEVAEPRWRAQSETFWIT</sequence>
<evidence type="ECO:0000313" key="3">
    <source>
        <dbReference type="Proteomes" id="UP000297299"/>
    </source>
</evidence>
<dbReference type="EMBL" id="PHWZ01000534">
    <property type="protein sequence ID" value="TEY36910.1"/>
    <property type="molecule type" value="Genomic_DNA"/>
</dbReference>
<name>A0A4Y8CN49_9HELO</name>
<protein>
    <recommendedName>
        <fullName evidence="1">Heterokaryon incompatibility domain-containing protein</fullName>
    </recommendedName>
</protein>